<name>A0A7C0VD00_UNCW3</name>
<feature type="non-terminal residue" evidence="1">
    <location>
        <position position="236"/>
    </location>
</feature>
<accession>A0A7C0VD00</accession>
<dbReference type="Proteomes" id="UP000885847">
    <property type="component" value="Unassembled WGS sequence"/>
</dbReference>
<dbReference type="Pfam" id="PF08309">
    <property type="entry name" value="LVIVD"/>
    <property type="match status" value="3"/>
</dbReference>
<evidence type="ECO:0000313" key="1">
    <source>
        <dbReference type="EMBL" id="HDI83435.1"/>
    </source>
</evidence>
<organism evidence="1">
    <name type="scientific">candidate division WOR-3 bacterium</name>
    <dbReference type="NCBI Taxonomy" id="2052148"/>
    <lineage>
        <taxon>Bacteria</taxon>
        <taxon>Bacteria division WOR-3</taxon>
    </lineage>
</organism>
<evidence type="ECO:0008006" key="2">
    <source>
        <dbReference type="Google" id="ProtNLM"/>
    </source>
</evidence>
<dbReference type="EMBL" id="DQWE01000310">
    <property type="protein sequence ID" value="HDI83435.1"/>
    <property type="molecule type" value="Genomic_DNA"/>
</dbReference>
<comment type="caution">
    <text evidence="1">The sequence shown here is derived from an EMBL/GenBank/DDBJ whole genome shotgun (WGS) entry which is preliminary data.</text>
</comment>
<protein>
    <recommendedName>
        <fullName evidence="2">LVIVD repeat-containing protein</fullName>
    </recommendedName>
</protein>
<dbReference type="AlphaFoldDB" id="A0A7C0VD00"/>
<proteinExistence type="predicted"/>
<reference evidence="1" key="1">
    <citation type="journal article" date="2020" name="mSystems">
        <title>Genome- and Community-Level Interaction Insights into Carbon Utilization and Element Cycling Functions of Hydrothermarchaeota in Hydrothermal Sediment.</title>
        <authorList>
            <person name="Zhou Z."/>
            <person name="Liu Y."/>
            <person name="Xu W."/>
            <person name="Pan J."/>
            <person name="Luo Z.H."/>
            <person name="Li M."/>
        </authorList>
    </citation>
    <scope>NUCLEOTIDE SEQUENCE [LARGE SCALE GENOMIC DNA]</scope>
    <source>
        <strain evidence="1">HyVt-102</strain>
    </source>
</reference>
<sequence length="236" mass="26396">MLYGDGKDYQTENSHYQASRYRLPQITDRSAYYADVVDVFSDLANGDHSGGIDPMGPYDNLFVWTFDHGEETSEIIAIDVSDPSHPIEVSRLHILGYDRKIRIFGNYAYVVGYRGLDVIDISDPNNLRVIGTATKSYLTDIDLKGNYGYVSQWSWGFEPGREWEVDVSDPYHPQFGDSGNVPFPNARSVECGNIYSYVSGDCIDQIAKMKGSIGAIDTFIAPPGVVDFAEDLELFQ</sequence>
<gene>
    <name evidence="1" type="ORF">ENF18_06570</name>
</gene>
<dbReference type="InterPro" id="IPR013211">
    <property type="entry name" value="LVIVD"/>
</dbReference>